<dbReference type="EMBL" id="SMFQ01000004">
    <property type="protein sequence ID" value="TCJ84670.1"/>
    <property type="molecule type" value="Genomic_DNA"/>
</dbReference>
<accession>A0A4R1EVE4</accession>
<keyword evidence="2" id="KW-1185">Reference proteome</keyword>
<sequence>MNINNQKRQKYSDPLLKKLTDEQMLLSTEVSELNKELTVIKYILRQKQKNLREINTKLIQKSMRGPFLSVVSSLSSEAQFEKSGHFLAKDILVCFDGGKSDPHKINHQRD</sequence>
<dbReference type="AlphaFoldDB" id="A0A4R1EVE4"/>
<organism evidence="1 2">
    <name type="scientific">Cocleimonas flava</name>
    <dbReference type="NCBI Taxonomy" id="634765"/>
    <lineage>
        <taxon>Bacteria</taxon>
        <taxon>Pseudomonadati</taxon>
        <taxon>Pseudomonadota</taxon>
        <taxon>Gammaproteobacteria</taxon>
        <taxon>Thiotrichales</taxon>
        <taxon>Thiotrichaceae</taxon>
        <taxon>Cocleimonas</taxon>
    </lineage>
</organism>
<dbReference type="Proteomes" id="UP000294887">
    <property type="component" value="Unassembled WGS sequence"/>
</dbReference>
<protein>
    <submittedName>
        <fullName evidence="1">Uncharacterized protein</fullName>
    </submittedName>
</protein>
<reference evidence="1 2" key="1">
    <citation type="submission" date="2019-03" db="EMBL/GenBank/DDBJ databases">
        <title>Genomic Encyclopedia of Type Strains, Phase IV (KMG-IV): sequencing the most valuable type-strain genomes for metagenomic binning, comparative biology and taxonomic classification.</title>
        <authorList>
            <person name="Goeker M."/>
        </authorList>
    </citation>
    <scope>NUCLEOTIDE SEQUENCE [LARGE SCALE GENOMIC DNA]</scope>
    <source>
        <strain evidence="1 2">DSM 24830</strain>
    </source>
</reference>
<dbReference type="RefSeq" id="WP_131906413.1">
    <property type="nucleotide sequence ID" value="NZ_BAAAFU010000006.1"/>
</dbReference>
<proteinExistence type="predicted"/>
<comment type="caution">
    <text evidence="1">The sequence shown here is derived from an EMBL/GenBank/DDBJ whole genome shotgun (WGS) entry which is preliminary data.</text>
</comment>
<name>A0A4R1EVE4_9GAMM</name>
<evidence type="ECO:0000313" key="2">
    <source>
        <dbReference type="Proteomes" id="UP000294887"/>
    </source>
</evidence>
<evidence type="ECO:0000313" key="1">
    <source>
        <dbReference type="EMBL" id="TCJ84670.1"/>
    </source>
</evidence>
<gene>
    <name evidence="1" type="ORF">EV695_2629</name>
</gene>